<evidence type="ECO:0000313" key="4">
    <source>
        <dbReference type="Proteomes" id="UP000625210"/>
    </source>
</evidence>
<dbReference type="RefSeq" id="WP_188648170.1">
    <property type="nucleotide sequence ID" value="NZ_BMHQ01000008.1"/>
</dbReference>
<evidence type="ECO:0000256" key="1">
    <source>
        <dbReference type="SAM" id="MobiDB-lite"/>
    </source>
</evidence>
<keyword evidence="2" id="KW-0732">Signal</keyword>
<evidence type="ECO:0008006" key="5">
    <source>
        <dbReference type="Google" id="ProtNLM"/>
    </source>
</evidence>
<dbReference type="InterPro" id="IPR029058">
    <property type="entry name" value="AB_hydrolase_fold"/>
</dbReference>
<evidence type="ECO:0000256" key="2">
    <source>
        <dbReference type="SAM" id="SignalP"/>
    </source>
</evidence>
<name>A0A8J2YEC8_9BACL</name>
<accession>A0A8J2YEC8</accession>
<organism evidence="3 4">
    <name type="scientific">Marinithermofilum abyssi</name>
    <dbReference type="NCBI Taxonomy" id="1571185"/>
    <lineage>
        <taxon>Bacteria</taxon>
        <taxon>Bacillati</taxon>
        <taxon>Bacillota</taxon>
        <taxon>Bacilli</taxon>
        <taxon>Bacillales</taxon>
        <taxon>Thermoactinomycetaceae</taxon>
        <taxon>Marinithermofilum</taxon>
    </lineage>
</organism>
<feature type="chain" id="PRO_5035167982" description="DUF2974 domain-containing protein" evidence="2">
    <location>
        <begin position="26"/>
        <end position="359"/>
    </location>
</feature>
<evidence type="ECO:0000313" key="3">
    <source>
        <dbReference type="EMBL" id="GGE21497.1"/>
    </source>
</evidence>
<dbReference type="Gene3D" id="3.40.50.1820">
    <property type="entry name" value="alpha/beta hydrolase"/>
    <property type="match status" value="1"/>
</dbReference>
<dbReference type="AlphaFoldDB" id="A0A8J2YEC8"/>
<feature type="region of interest" description="Disordered" evidence="1">
    <location>
        <begin position="33"/>
        <end position="87"/>
    </location>
</feature>
<reference evidence="3" key="2">
    <citation type="submission" date="2020-09" db="EMBL/GenBank/DDBJ databases">
        <authorList>
            <person name="Sun Q."/>
            <person name="Zhou Y."/>
        </authorList>
    </citation>
    <scope>NUCLEOTIDE SEQUENCE</scope>
    <source>
        <strain evidence="3">CGMCC 1.15179</strain>
    </source>
</reference>
<comment type="caution">
    <text evidence="3">The sequence shown here is derived from an EMBL/GenBank/DDBJ whole genome shotgun (WGS) entry which is preliminary data.</text>
</comment>
<sequence>MEGGKRFILLLFVCLMAFSINNAYAASPTLNPPELNPPELNPPELHPPKQDIHQKKLKAPPKGVDGAAPTFADRKVPEKKKKQAQSLNEVDVTHEQLMELADLSYEKDGKLTNEQLQELMGKEWSIAGRDYNPETGFAALAFKNHKTGEIVVAYRGSDEPVDFTKTNSKIFLQLPATQLKDARNFANQIKKVYGSSNSIVFTGHSLGGFLAQKMAAENNMQAVTYNAPGMKPKPLRNAPSAKVFYDFLRSASNPNMNGLDDLKNITGQYDDDIVNYVDKDDIVGTYGVHYGRVIMTDEGEKPREVTDYSLFRQFEDQVPFKAFRQSDQLLPGNGGWGNFRDHDMKVFKEHFKDGYIHAE</sequence>
<dbReference type="SUPFAM" id="SSF53474">
    <property type="entry name" value="alpha/beta-Hydrolases"/>
    <property type="match status" value="1"/>
</dbReference>
<dbReference type="Pfam" id="PF26363">
    <property type="entry name" value="Phospholipase-like"/>
    <property type="match status" value="1"/>
</dbReference>
<proteinExistence type="predicted"/>
<protein>
    <recommendedName>
        <fullName evidence="5">DUF2974 domain-containing protein</fullName>
    </recommendedName>
</protein>
<feature type="signal peptide" evidence="2">
    <location>
        <begin position="1"/>
        <end position="25"/>
    </location>
</feature>
<dbReference type="Proteomes" id="UP000625210">
    <property type="component" value="Unassembled WGS sequence"/>
</dbReference>
<reference evidence="3" key="1">
    <citation type="journal article" date="2014" name="Int. J. Syst. Evol. Microbiol.">
        <title>Complete genome sequence of Corynebacterium casei LMG S-19264T (=DSM 44701T), isolated from a smear-ripened cheese.</title>
        <authorList>
            <consortium name="US DOE Joint Genome Institute (JGI-PGF)"/>
            <person name="Walter F."/>
            <person name="Albersmeier A."/>
            <person name="Kalinowski J."/>
            <person name="Ruckert C."/>
        </authorList>
    </citation>
    <scope>NUCLEOTIDE SEQUENCE</scope>
    <source>
        <strain evidence="3">CGMCC 1.15179</strain>
    </source>
</reference>
<keyword evidence="4" id="KW-1185">Reference proteome</keyword>
<feature type="compositionally biased region" description="Pro residues" evidence="1">
    <location>
        <begin position="33"/>
        <end position="45"/>
    </location>
</feature>
<gene>
    <name evidence="3" type="ORF">GCM10011571_24470</name>
</gene>
<dbReference type="EMBL" id="BMHQ01000008">
    <property type="protein sequence ID" value="GGE21497.1"/>
    <property type="molecule type" value="Genomic_DNA"/>
</dbReference>